<organism evidence="1">
    <name type="scientific">marine sediment metagenome</name>
    <dbReference type="NCBI Taxonomy" id="412755"/>
    <lineage>
        <taxon>unclassified sequences</taxon>
        <taxon>metagenomes</taxon>
        <taxon>ecological metagenomes</taxon>
    </lineage>
</organism>
<reference evidence="1" key="1">
    <citation type="journal article" date="2015" name="Nature">
        <title>Complex archaea that bridge the gap between prokaryotes and eukaryotes.</title>
        <authorList>
            <person name="Spang A."/>
            <person name="Saw J.H."/>
            <person name="Jorgensen S.L."/>
            <person name="Zaremba-Niedzwiedzka K."/>
            <person name="Martijn J."/>
            <person name="Lind A.E."/>
            <person name="van Eijk R."/>
            <person name="Schleper C."/>
            <person name="Guy L."/>
            <person name="Ettema T.J."/>
        </authorList>
    </citation>
    <scope>NUCLEOTIDE SEQUENCE</scope>
</reference>
<dbReference type="AlphaFoldDB" id="A0A0F9BFV6"/>
<protein>
    <submittedName>
        <fullName evidence="1">Uncharacterized protein</fullName>
    </submittedName>
</protein>
<accession>A0A0F9BFV6</accession>
<gene>
    <name evidence="1" type="ORF">LCGC14_2732160</name>
</gene>
<name>A0A0F9BFV6_9ZZZZ</name>
<proteinExistence type="predicted"/>
<feature type="non-terminal residue" evidence="1">
    <location>
        <position position="1"/>
    </location>
</feature>
<comment type="caution">
    <text evidence="1">The sequence shown here is derived from an EMBL/GenBank/DDBJ whole genome shotgun (WGS) entry which is preliminary data.</text>
</comment>
<dbReference type="EMBL" id="LAZR01049485">
    <property type="protein sequence ID" value="KKK89529.1"/>
    <property type="molecule type" value="Genomic_DNA"/>
</dbReference>
<sequence length="36" mass="3872">GLDGALRVENETSVYEGEGIFTIGGEEKKEAEGEEE</sequence>
<evidence type="ECO:0000313" key="1">
    <source>
        <dbReference type="EMBL" id="KKK89529.1"/>
    </source>
</evidence>